<evidence type="ECO:0000256" key="3">
    <source>
        <dbReference type="SAM" id="SignalP"/>
    </source>
</evidence>
<keyword evidence="2" id="KW-0446">Lipid-binding</keyword>
<dbReference type="Gene3D" id="1.10.110.10">
    <property type="entry name" value="Plant lipid-transfer and hydrophobic proteins"/>
    <property type="match status" value="1"/>
</dbReference>
<evidence type="ECO:0000313" key="5">
    <source>
        <dbReference type="EnsemblPlants" id="MELO3C034458.2.1"/>
    </source>
</evidence>
<name>A0A9I9EIV2_CUCME</name>
<protein>
    <recommendedName>
        <fullName evidence="4">Bifunctional inhibitor/plant lipid transfer protein/seed storage helical domain-containing protein</fullName>
    </recommendedName>
</protein>
<feature type="domain" description="Bifunctional inhibitor/plant lipid transfer protein/seed storage helical" evidence="4">
    <location>
        <begin position="36"/>
        <end position="97"/>
    </location>
</feature>
<dbReference type="EnsemblPlants" id="MELO3C034458.2.1">
    <property type="protein sequence ID" value="MELO3C034458.2.1"/>
    <property type="gene ID" value="MELO3C034458.2"/>
</dbReference>
<dbReference type="PANTHER" id="PTHR33214">
    <property type="entry name" value="BIFUNCTIONAL INHIBITOR/LIPID-TRANSFER PROTEIN/SEED STORAGE 2S ALBUMIN SUPERFAMILY PROTEIN"/>
    <property type="match status" value="1"/>
</dbReference>
<sequence>MTKAFSLVRFFFLVLLFVTFVKETQLVRAGSCNPNKMLVCRLAYTTSTSPSSSCCNMVRQDRLCYCEYKKNPTFQYYLQSSATKRVLSQCGVTLPSC</sequence>
<proteinExistence type="predicted"/>
<evidence type="ECO:0000256" key="1">
    <source>
        <dbReference type="ARBA" id="ARBA00022448"/>
    </source>
</evidence>
<dbReference type="AlphaFoldDB" id="A0A9I9EIV2"/>
<dbReference type="Pfam" id="PF00234">
    <property type="entry name" value="Tryp_alpha_amyl"/>
    <property type="match status" value="1"/>
</dbReference>
<dbReference type="GO" id="GO:0008289">
    <property type="term" value="F:lipid binding"/>
    <property type="evidence" value="ECO:0007669"/>
    <property type="project" value="UniProtKB-KW"/>
</dbReference>
<feature type="chain" id="PRO_5039943025" description="Bifunctional inhibitor/plant lipid transfer protein/seed storage helical domain-containing protein" evidence="3">
    <location>
        <begin position="30"/>
        <end position="97"/>
    </location>
</feature>
<dbReference type="GO" id="GO:0006869">
    <property type="term" value="P:lipid transport"/>
    <property type="evidence" value="ECO:0007669"/>
    <property type="project" value="InterPro"/>
</dbReference>
<dbReference type="Gramene" id="MELO3C034458.2.1">
    <property type="protein sequence ID" value="MELO3C034458.2.1"/>
    <property type="gene ID" value="MELO3C034458.2"/>
</dbReference>
<feature type="signal peptide" evidence="3">
    <location>
        <begin position="1"/>
        <end position="29"/>
    </location>
</feature>
<dbReference type="InterPro" id="IPR016140">
    <property type="entry name" value="Bifunc_inhib/LTP/seed_store"/>
</dbReference>
<evidence type="ECO:0000259" key="4">
    <source>
        <dbReference type="Pfam" id="PF00234"/>
    </source>
</evidence>
<reference evidence="5" key="1">
    <citation type="submission" date="2023-03" db="UniProtKB">
        <authorList>
            <consortium name="EnsemblPlants"/>
        </authorList>
    </citation>
    <scope>IDENTIFICATION</scope>
</reference>
<dbReference type="PANTHER" id="PTHR33214:SF69">
    <property type="entry name" value="BIFUNCTIONAL INHIBITOR_LIPID-TRANSFER PROTEIN_SEED STORAGE 2S ALBUMIN SUPERFAMILY PROTEIN"/>
    <property type="match status" value="1"/>
</dbReference>
<dbReference type="InterPro" id="IPR033872">
    <property type="entry name" value="nsLTP2"/>
</dbReference>
<evidence type="ECO:0000256" key="2">
    <source>
        <dbReference type="ARBA" id="ARBA00023121"/>
    </source>
</evidence>
<dbReference type="SUPFAM" id="SSF47699">
    <property type="entry name" value="Bifunctional inhibitor/lipid-transfer protein/seed storage 2S albumin"/>
    <property type="match status" value="1"/>
</dbReference>
<dbReference type="InterPro" id="IPR036312">
    <property type="entry name" value="Bifun_inhib/LTP/seed_sf"/>
</dbReference>
<keyword evidence="3" id="KW-0732">Signal</keyword>
<accession>A0A9I9EIV2</accession>
<keyword evidence="1" id="KW-0813">Transport</keyword>
<organism evidence="5">
    <name type="scientific">Cucumis melo</name>
    <name type="common">Muskmelon</name>
    <dbReference type="NCBI Taxonomy" id="3656"/>
    <lineage>
        <taxon>Eukaryota</taxon>
        <taxon>Viridiplantae</taxon>
        <taxon>Streptophyta</taxon>
        <taxon>Embryophyta</taxon>
        <taxon>Tracheophyta</taxon>
        <taxon>Spermatophyta</taxon>
        <taxon>Magnoliopsida</taxon>
        <taxon>eudicotyledons</taxon>
        <taxon>Gunneridae</taxon>
        <taxon>Pentapetalae</taxon>
        <taxon>rosids</taxon>
        <taxon>fabids</taxon>
        <taxon>Cucurbitales</taxon>
        <taxon>Cucurbitaceae</taxon>
        <taxon>Benincaseae</taxon>
        <taxon>Cucumis</taxon>
    </lineage>
</organism>